<dbReference type="GO" id="GO:0005737">
    <property type="term" value="C:cytoplasm"/>
    <property type="evidence" value="ECO:0007669"/>
    <property type="project" value="UniProtKB-ARBA"/>
</dbReference>
<dbReference type="EMBL" id="MEXN01000005">
    <property type="protein sequence ID" value="OGD03771.1"/>
    <property type="molecule type" value="Genomic_DNA"/>
</dbReference>
<proteinExistence type="inferred from homology"/>
<comment type="similarity">
    <text evidence="3">Belongs to the bacterial ribosomal protein bS16 family.</text>
</comment>
<dbReference type="PANTHER" id="PTHR12919">
    <property type="entry name" value="30S RIBOSOMAL PROTEIN S16"/>
    <property type="match status" value="1"/>
</dbReference>
<dbReference type="PANTHER" id="PTHR12919:SF20">
    <property type="entry name" value="SMALL RIBOSOMAL SUBUNIT PROTEIN BS16M"/>
    <property type="match status" value="1"/>
</dbReference>
<dbReference type="GO" id="GO:0003735">
    <property type="term" value="F:structural constituent of ribosome"/>
    <property type="evidence" value="ECO:0007669"/>
    <property type="project" value="InterPro"/>
</dbReference>
<dbReference type="NCBIfam" id="TIGR00002">
    <property type="entry name" value="S16"/>
    <property type="match status" value="1"/>
</dbReference>
<dbReference type="Gene3D" id="3.30.1320.10">
    <property type="match status" value="1"/>
</dbReference>
<dbReference type="STRING" id="1797259.A2989_03760"/>
<dbReference type="AlphaFoldDB" id="A0A1F4ZC20"/>
<name>A0A1F4ZC20_9BACT</name>
<evidence type="ECO:0000256" key="2">
    <source>
        <dbReference type="ARBA" id="ARBA00023274"/>
    </source>
</evidence>
<keyword evidence="1 3" id="KW-0689">Ribosomal protein</keyword>
<evidence type="ECO:0000256" key="3">
    <source>
        <dbReference type="HAMAP-Rule" id="MF_00385"/>
    </source>
</evidence>
<evidence type="ECO:0000313" key="5">
    <source>
        <dbReference type="Proteomes" id="UP000177080"/>
    </source>
</evidence>
<dbReference type="SUPFAM" id="SSF54565">
    <property type="entry name" value="Ribosomal protein S16"/>
    <property type="match status" value="1"/>
</dbReference>
<evidence type="ECO:0000313" key="4">
    <source>
        <dbReference type="EMBL" id="OGD03771.1"/>
    </source>
</evidence>
<evidence type="ECO:0000256" key="1">
    <source>
        <dbReference type="ARBA" id="ARBA00022980"/>
    </source>
</evidence>
<organism evidence="4 5">
    <name type="scientific">Candidatus Amesbacteria bacterium RIFCSPLOWO2_01_FULL_48_25</name>
    <dbReference type="NCBI Taxonomy" id="1797259"/>
    <lineage>
        <taxon>Bacteria</taxon>
        <taxon>Candidatus Amesiibacteriota</taxon>
    </lineage>
</organism>
<gene>
    <name evidence="3" type="primary">rpsP</name>
    <name evidence="4" type="ORF">A2989_03760</name>
</gene>
<dbReference type="GO" id="GO:0015935">
    <property type="term" value="C:small ribosomal subunit"/>
    <property type="evidence" value="ECO:0007669"/>
    <property type="project" value="TreeGrafter"/>
</dbReference>
<reference evidence="4 5" key="1">
    <citation type="journal article" date="2016" name="Nat. Commun.">
        <title>Thousands of microbial genomes shed light on interconnected biogeochemical processes in an aquifer system.</title>
        <authorList>
            <person name="Anantharaman K."/>
            <person name="Brown C.T."/>
            <person name="Hug L.A."/>
            <person name="Sharon I."/>
            <person name="Castelle C.J."/>
            <person name="Probst A.J."/>
            <person name="Thomas B.C."/>
            <person name="Singh A."/>
            <person name="Wilkins M.J."/>
            <person name="Karaoz U."/>
            <person name="Brodie E.L."/>
            <person name="Williams K.H."/>
            <person name="Hubbard S.S."/>
            <person name="Banfield J.F."/>
        </authorList>
    </citation>
    <scope>NUCLEOTIDE SEQUENCE [LARGE SCALE GENOMIC DNA]</scope>
</reference>
<accession>A0A1F4ZC20</accession>
<dbReference type="InterPro" id="IPR023803">
    <property type="entry name" value="Ribosomal_bS16_dom_sf"/>
</dbReference>
<dbReference type="Pfam" id="PF00886">
    <property type="entry name" value="Ribosomal_S16"/>
    <property type="match status" value="1"/>
</dbReference>
<dbReference type="GO" id="GO:0006412">
    <property type="term" value="P:translation"/>
    <property type="evidence" value="ECO:0007669"/>
    <property type="project" value="UniProtKB-UniRule"/>
</dbReference>
<dbReference type="Proteomes" id="UP000177080">
    <property type="component" value="Unassembled WGS sequence"/>
</dbReference>
<dbReference type="HAMAP" id="MF_00385">
    <property type="entry name" value="Ribosomal_bS16"/>
    <property type="match status" value="1"/>
</dbReference>
<sequence length="74" mass="8596">MLKIKLSPTGKKHDIHYRVVVMEENSKITGRFIASLGHYHPDSKKLTVDHNLLKSWVKKGAQPTNSLRKLWKNF</sequence>
<comment type="caution">
    <text evidence="4">The sequence shown here is derived from an EMBL/GenBank/DDBJ whole genome shotgun (WGS) entry which is preliminary data.</text>
</comment>
<dbReference type="InterPro" id="IPR000307">
    <property type="entry name" value="Ribosomal_bS16"/>
</dbReference>
<protein>
    <recommendedName>
        <fullName evidence="3">Small ribosomal subunit protein bS16</fullName>
    </recommendedName>
</protein>
<keyword evidence="2 3" id="KW-0687">Ribonucleoprotein</keyword>